<name>A0A9Q0LQ91_ANAIG</name>
<sequence>MSQNQLKESIEKIKKIISNSFYYISGGTSSVLSDKITCKLLGMKTENIPFVFFKYGLIDIFNENWKHYWRNKIHVTQKDAWKLGILVGACMGISKAAVNAFCINFKKSDCVDDFNSSQSDNQQNAIKLNQNLEKIPNLRILENTKKQIDFKKILLDFSSQTFSEVLYVSTMQSLFQANTYWLSKHIPQKNPPIFYRSFIALFKGGLSAFESTLITYPCDLFIRSLFSKKKLEKREIIQKTWFVAKLRASRAAWKVMFFSQSKQIILPKILKLLN</sequence>
<protein>
    <submittedName>
        <fullName evidence="1">Uncharacterized protein</fullName>
    </submittedName>
</protein>
<dbReference type="Proteomes" id="UP001149090">
    <property type="component" value="Unassembled WGS sequence"/>
</dbReference>
<dbReference type="EMBL" id="JAPDFW010000059">
    <property type="protein sequence ID" value="KAJ5076987.1"/>
    <property type="molecule type" value="Genomic_DNA"/>
</dbReference>
<keyword evidence="2" id="KW-1185">Reference proteome</keyword>
<dbReference type="AlphaFoldDB" id="A0A9Q0LQ91"/>
<proteinExistence type="predicted"/>
<accession>A0A9Q0LQ91</accession>
<organism evidence="1 2">
    <name type="scientific">Anaeramoeba ignava</name>
    <name type="common">Anaerobic marine amoeba</name>
    <dbReference type="NCBI Taxonomy" id="1746090"/>
    <lineage>
        <taxon>Eukaryota</taxon>
        <taxon>Metamonada</taxon>
        <taxon>Anaeramoebidae</taxon>
        <taxon>Anaeramoeba</taxon>
    </lineage>
</organism>
<reference evidence="1" key="1">
    <citation type="submission" date="2022-10" db="EMBL/GenBank/DDBJ databases">
        <title>Novel sulphate-reducing endosymbionts in the free-living metamonad Anaeramoeba.</title>
        <authorList>
            <person name="Jerlstrom-Hultqvist J."/>
            <person name="Cepicka I."/>
            <person name="Gallot-Lavallee L."/>
            <person name="Salas-Leiva D."/>
            <person name="Curtis B.A."/>
            <person name="Zahonova K."/>
            <person name="Pipaliya S."/>
            <person name="Dacks J."/>
            <person name="Roger A.J."/>
        </authorList>
    </citation>
    <scope>NUCLEOTIDE SEQUENCE</scope>
    <source>
        <strain evidence="1">BMAN</strain>
    </source>
</reference>
<comment type="caution">
    <text evidence="1">The sequence shown here is derived from an EMBL/GenBank/DDBJ whole genome shotgun (WGS) entry which is preliminary data.</text>
</comment>
<evidence type="ECO:0000313" key="1">
    <source>
        <dbReference type="EMBL" id="KAJ5076987.1"/>
    </source>
</evidence>
<evidence type="ECO:0000313" key="2">
    <source>
        <dbReference type="Proteomes" id="UP001149090"/>
    </source>
</evidence>
<gene>
    <name evidence="1" type="ORF">M0811_00307</name>
</gene>